<feature type="transmembrane region" description="Helical" evidence="17">
    <location>
        <begin position="363"/>
        <end position="390"/>
    </location>
</feature>
<gene>
    <name evidence="20" type="ORF">FHR70_000881</name>
</gene>
<dbReference type="PANTHER" id="PTHR19271">
    <property type="entry name" value="CYTOCHROME B"/>
    <property type="match status" value="1"/>
</dbReference>
<evidence type="ECO:0000256" key="5">
    <source>
        <dbReference type="ARBA" id="ARBA00022448"/>
    </source>
</evidence>
<dbReference type="PANTHER" id="PTHR19271:SF16">
    <property type="entry name" value="CYTOCHROME B"/>
    <property type="match status" value="1"/>
</dbReference>
<evidence type="ECO:0000256" key="2">
    <source>
        <dbReference type="ARBA" id="ARBA00004141"/>
    </source>
</evidence>
<keyword evidence="21" id="KW-1185">Reference proteome</keyword>
<evidence type="ECO:0000256" key="14">
    <source>
        <dbReference type="PIRSR" id="PIRSR038885-1"/>
    </source>
</evidence>
<dbReference type="CDD" id="cd00290">
    <property type="entry name" value="cytochrome_b_C"/>
    <property type="match status" value="1"/>
</dbReference>
<comment type="function">
    <text evidence="1 16">Component of the ubiquinol-cytochrome c reductase complex (complex III or cytochrome b-c1 complex), which is a respiratory chain that generates an electrochemical potential coupled to ATP synthesis.</text>
</comment>
<evidence type="ECO:0000313" key="21">
    <source>
        <dbReference type="Proteomes" id="UP000532010"/>
    </source>
</evidence>
<comment type="subcellular location">
    <subcellularLocation>
        <location evidence="2">Membrane</location>
        <topology evidence="2">Multi-pass membrane protein</topology>
    </subcellularLocation>
</comment>
<dbReference type="FunFam" id="1.20.810.10:FF:000004">
    <property type="entry name" value="Cytochrome b"/>
    <property type="match status" value="1"/>
</dbReference>
<keyword evidence="6 15" id="KW-0349">Heme</keyword>
<keyword evidence="8 16" id="KW-0812">Transmembrane</keyword>
<dbReference type="InterPro" id="IPR005798">
    <property type="entry name" value="Cyt_b/b6_C"/>
</dbReference>
<comment type="caution">
    <text evidence="20">The sequence shown here is derived from an EMBL/GenBank/DDBJ whole genome shotgun (WGS) entry which is preliminary data.</text>
</comment>
<evidence type="ECO:0000256" key="12">
    <source>
        <dbReference type="ARBA" id="ARBA00023004"/>
    </source>
</evidence>
<evidence type="ECO:0000256" key="8">
    <source>
        <dbReference type="ARBA" id="ARBA00022692"/>
    </source>
</evidence>
<dbReference type="GO" id="GO:0045275">
    <property type="term" value="C:respiratory chain complex III"/>
    <property type="evidence" value="ECO:0007669"/>
    <property type="project" value="InterPro"/>
</dbReference>
<feature type="domain" description="Cytochrome b/b6 N-terminal region profile" evidence="18">
    <location>
        <begin position="14"/>
        <end position="225"/>
    </location>
</feature>
<reference evidence="20 21" key="1">
    <citation type="submission" date="2020-08" db="EMBL/GenBank/DDBJ databases">
        <title>The Agave Microbiome: Exploring the role of microbial communities in plant adaptations to desert environments.</title>
        <authorList>
            <person name="Partida-Martinez L.P."/>
        </authorList>
    </citation>
    <scope>NUCLEOTIDE SEQUENCE [LARGE SCALE GENOMIC DNA]</scope>
    <source>
        <strain evidence="20 21">AT3.9</strain>
    </source>
</reference>
<keyword evidence="13 17" id="KW-0472">Membrane</keyword>
<organism evidence="20 21">
    <name type="scientific">Microvirga lupini</name>
    <dbReference type="NCBI Taxonomy" id="420324"/>
    <lineage>
        <taxon>Bacteria</taxon>
        <taxon>Pseudomonadati</taxon>
        <taxon>Pseudomonadota</taxon>
        <taxon>Alphaproteobacteria</taxon>
        <taxon>Hyphomicrobiales</taxon>
        <taxon>Methylobacteriaceae</taxon>
        <taxon>Microvirga</taxon>
    </lineage>
</organism>
<feature type="domain" description="Cytochrome b/b6 C-terminal region profile" evidence="19">
    <location>
        <begin position="228"/>
        <end position="398"/>
    </location>
</feature>
<feature type="binding site" description="axial binding residue" evidence="15">
    <location>
        <position position="198"/>
    </location>
    <ligand>
        <name>heme b</name>
        <dbReference type="ChEBI" id="CHEBI:60344"/>
        <label>b562</label>
    </ligand>
    <ligandPart>
        <name>Fe</name>
        <dbReference type="ChEBI" id="CHEBI:18248"/>
    </ligandPart>
</feature>
<dbReference type="Pfam" id="PF00033">
    <property type="entry name" value="Cytochrome_B"/>
    <property type="match status" value="1"/>
</dbReference>
<feature type="binding site" evidence="14">
    <location>
        <position position="217"/>
    </location>
    <ligand>
        <name>a ubiquinone</name>
        <dbReference type="ChEBI" id="CHEBI:16389"/>
    </ligand>
</feature>
<feature type="binding site" description="axial binding residue" evidence="15">
    <location>
        <position position="212"/>
    </location>
    <ligand>
        <name>heme b</name>
        <dbReference type="ChEBI" id="CHEBI:60344"/>
        <label>b566</label>
    </ligand>
    <ligandPart>
        <name>Fe</name>
        <dbReference type="ChEBI" id="CHEBI:18248"/>
    </ligandPart>
</feature>
<accession>A0A7W4YVG4</accession>
<evidence type="ECO:0000256" key="13">
    <source>
        <dbReference type="ARBA" id="ARBA00023136"/>
    </source>
</evidence>
<dbReference type="PROSITE" id="PS51003">
    <property type="entry name" value="CYTB_CTER"/>
    <property type="match status" value="1"/>
</dbReference>
<dbReference type="InterPro" id="IPR030689">
    <property type="entry name" value="Cytochrome_b"/>
</dbReference>
<evidence type="ECO:0000256" key="16">
    <source>
        <dbReference type="RuleBase" id="RU003385"/>
    </source>
</evidence>
<proteinExistence type="inferred from homology"/>
<dbReference type="PIRSF" id="PIRSF038885">
    <property type="entry name" value="COB"/>
    <property type="match status" value="1"/>
</dbReference>
<dbReference type="InterPro" id="IPR048259">
    <property type="entry name" value="Cytochrome_b_N_euk/bac"/>
</dbReference>
<evidence type="ECO:0000256" key="9">
    <source>
        <dbReference type="ARBA" id="ARBA00022723"/>
    </source>
</evidence>
<dbReference type="CDD" id="cd00284">
    <property type="entry name" value="Cytochrome_b_N"/>
    <property type="match status" value="1"/>
</dbReference>
<keyword evidence="5 16" id="KW-0813">Transport</keyword>
<keyword evidence="9 15" id="KW-0479">Metal-binding</keyword>
<evidence type="ECO:0000256" key="1">
    <source>
        <dbReference type="ARBA" id="ARBA00002444"/>
    </source>
</evidence>
<feature type="binding site" description="axial binding residue" evidence="15">
    <location>
        <position position="97"/>
    </location>
    <ligand>
        <name>heme b</name>
        <dbReference type="ChEBI" id="CHEBI:60344"/>
        <label>b562</label>
    </ligand>
    <ligandPart>
        <name>Fe</name>
        <dbReference type="ChEBI" id="CHEBI:18248"/>
    </ligandPart>
</feature>
<dbReference type="SUPFAM" id="SSF81342">
    <property type="entry name" value="Transmembrane di-heme cytochromes"/>
    <property type="match status" value="1"/>
</dbReference>
<dbReference type="InterPro" id="IPR048260">
    <property type="entry name" value="Cytochrome_b_C_euk/bac"/>
</dbReference>
<name>A0A7W4YVG4_9HYPH</name>
<evidence type="ECO:0000259" key="19">
    <source>
        <dbReference type="PROSITE" id="PS51003"/>
    </source>
</evidence>
<dbReference type="GO" id="GO:0022904">
    <property type="term" value="P:respiratory electron transport chain"/>
    <property type="evidence" value="ECO:0007669"/>
    <property type="project" value="InterPro"/>
</dbReference>
<feature type="transmembrane region" description="Helical" evidence="17">
    <location>
        <begin position="161"/>
        <end position="182"/>
    </location>
</feature>
<evidence type="ECO:0000256" key="3">
    <source>
        <dbReference type="ARBA" id="ARBA00011649"/>
    </source>
</evidence>
<evidence type="ECO:0000256" key="10">
    <source>
        <dbReference type="ARBA" id="ARBA00022982"/>
    </source>
</evidence>
<sequence>MSQHSTTYVPKSAFGQWFESRLPIAGLIHSSFIAFPVPRNLTYFWTFGAILAFMLVAQIVTGVFLAMYYTPNAGMAFQSVEHIMRDVQYGWLIRYLHANGASMFFVAVYIHIFRNFYYGSYKAPREVLYILGVIIFLLMMATAFMGYVLPWGQMSFWGATVITNLFSAIPLVGETIVSYLWGGYSVGNPTLNRFFSLHYLLPFMIAGVVALHIWALHVPGQNNPTGIPIKSGKDAVPFTPYATIKDIFAVVVFLIFFAYWVFYMPNYLGHADNYIPANPAVTPAHIVPEWYFLPFYAILRAIPDKLGGVIAMGAAIVIWCFMPWLDTSKVRSTAYRPLYKQFFWVFVGVCLVLGWLGSRPAEGWYVIASQICTVYYFAHFLIVLPVLGFVERPLPLPNSILESVMGVQKGGAGMPAGANAEPQSKG</sequence>
<feature type="transmembrane region" description="Helical" evidence="17">
    <location>
        <begin position="337"/>
        <end position="357"/>
    </location>
</feature>
<dbReference type="Pfam" id="PF00032">
    <property type="entry name" value="Cytochrom_B_C"/>
    <property type="match status" value="1"/>
</dbReference>
<feature type="transmembrane region" description="Helical" evidence="17">
    <location>
        <begin position="91"/>
        <end position="112"/>
    </location>
</feature>
<evidence type="ECO:0000256" key="11">
    <source>
        <dbReference type="ARBA" id="ARBA00022989"/>
    </source>
</evidence>
<dbReference type="InterPro" id="IPR027387">
    <property type="entry name" value="Cytb/b6-like_sf"/>
</dbReference>
<feature type="transmembrane region" description="Helical" evidence="17">
    <location>
        <begin position="306"/>
        <end position="325"/>
    </location>
</feature>
<dbReference type="GO" id="GO:0016491">
    <property type="term" value="F:oxidoreductase activity"/>
    <property type="evidence" value="ECO:0007669"/>
    <property type="project" value="InterPro"/>
</dbReference>
<evidence type="ECO:0000256" key="17">
    <source>
        <dbReference type="SAM" id="Phobius"/>
    </source>
</evidence>
<comment type="cofactor">
    <cofactor evidence="16">
        <name>heme b</name>
        <dbReference type="ChEBI" id="CHEBI:60344"/>
    </cofactor>
    <text evidence="16">Binds 2 heme groups non-covalently.</text>
</comment>
<keyword evidence="12 15" id="KW-0408">Iron</keyword>
<dbReference type="AlphaFoldDB" id="A0A7W4YVG4"/>
<protein>
    <recommendedName>
        <fullName evidence="4 16">Cytochrome b</fullName>
    </recommendedName>
</protein>
<feature type="transmembrane region" description="Helical" evidence="17">
    <location>
        <begin position="43"/>
        <end position="70"/>
    </location>
</feature>
<feature type="transmembrane region" description="Helical" evidence="17">
    <location>
        <begin position="194"/>
        <end position="217"/>
    </location>
</feature>
<dbReference type="PROSITE" id="PS51002">
    <property type="entry name" value="CYTB_NTER"/>
    <property type="match status" value="1"/>
</dbReference>
<keyword evidence="10 16" id="KW-0249">Electron transport</keyword>
<dbReference type="InterPro" id="IPR016174">
    <property type="entry name" value="Di-haem_cyt_TM"/>
</dbReference>
<evidence type="ECO:0000256" key="6">
    <source>
        <dbReference type="ARBA" id="ARBA00022617"/>
    </source>
</evidence>
<evidence type="ECO:0000259" key="18">
    <source>
        <dbReference type="PROSITE" id="PS51002"/>
    </source>
</evidence>
<keyword evidence="7 16" id="KW-0679">Respiratory chain</keyword>
<comment type="subunit">
    <text evidence="3 16">The main subunits of complex b-c1 are: cytochrome b, cytochrome c1 and the Rieske protein.</text>
</comment>
<evidence type="ECO:0000313" key="20">
    <source>
        <dbReference type="EMBL" id="MBB3017841.1"/>
    </source>
</evidence>
<dbReference type="SUPFAM" id="SSF81648">
    <property type="entry name" value="a domain/subunit of cytochrome bc1 complex (Ubiquinol-cytochrome c reductase)"/>
    <property type="match status" value="1"/>
</dbReference>
<dbReference type="InterPro" id="IPR036150">
    <property type="entry name" value="Cyt_b/b6_C_sf"/>
</dbReference>
<evidence type="ECO:0000256" key="15">
    <source>
        <dbReference type="PIRSR" id="PIRSR038885-2"/>
    </source>
</evidence>
<comment type="similarity">
    <text evidence="16">Belongs to the cytochrome b family.</text>
</comment>
<feature type="transmembrane region" description="Helical" evidence="17">
    <location>
        <begin position="238"/>
        <end position="262"/>
    </location>
</feature>
<dbReference type="EMBL" id="JACHWB010000001">
    <property type="protein sequence ID" value="MBB3017841.1"/>
    <property type="molecule type" value="Genomic_DNA"/>
</dbReference>
<dbReference type="RefSeq" id="WP_183447456.1">
    <property type="nucleotide sequence ID" value="NZ_JACHWB010000001.1"/>
</dbReference>
<dbReference type="GO" id="GO:0008121">
    <property type="term" value="F:quinol-cytochrome-c reductase activity"/>
    <property type="evidence" value="ECO:0007669"/>
    <property type="project" value="InterPro"/>
</dbReference>
<keyword evidence="11 17" id="KW-1133">Transmembrane helix</keyword>
<dbReference type="Gene3D" id="1.20.810.10">
    <property type="entry name" value="Cytochrome Bc1 Complex, Chain C"/>
    <property type="match status" value="1"/>
</dbReference>
<comment type="cofactor">
    <cofactor evidence="15">
        <name>heme</name>
        <dbReference type="ChEBI" id="CHEBI:30413"/>
    </cofactor>
    <text evidence="15">Binds 2 heme groups non-covalently.</text>
</comment>
<feature type="binding site" description="axial binding residue" evidence="15">
    <location>
        <position position="111"/>
    </location>
    <ligand>
        <name>heme b</name>
        <dbReference type="ChEBI" id="CHEBI:60344"/>
        <label>b566</label>
    </ligand>
    <ligandPart>
        <name>Fe</name>
        <dbReference type="ChEBI" id="CHEBI:18248"/>
    </ligandPart>
</feature>
<dbReference type="GO" id="GO:0046872">
    <property type="term" value="F:metal ion binding"/>
    <property type="evidence" value="ECO:0007669"/>
    <property type="project" value="UniProtKB-KW"/>
</dbReference>
<dbReference type="Proteomes" id="UP000532010">
    <property type="component" value="Unassembled WGS sequence"/>
</dbReference>
<evidence type="ECO:0000256" key="7">
    <source>
        <dbReference type="ARBA" id="ARBA00022660"/>
    </source>
</evidence>
<feature type="transmembrane region" description="Helical" evidence="17">
    <location>
        <begin position="127"/>
        <end position="149"/>
    </location>
</feature>
<evidence type="ECO:0000256" key="4">
    <source>
        <dbReference type="ARBA" id="ARBA00013531"/>
    </source>
</evidence>
<dbReference type="InterPro" id="IPR005797">
    <property type="entry name" value="Cyt_b/b6_N"/>
</dbReference>